<comment type="caution">
    <text evidence="1">The sequence shown here is derived from an EMBL/GenBank/DDBJ whole genome shotgun (WGS) entry which is preliminary data.</text>
</comment>
<gene>
    <name evidence="1" type="ORF">PIB30_101366</name>
</gene>
<keyword evidence="2" id="KW-1185">Reference proteome</keyword>
<accession>A0ABU6TWW6</accession>
<dbReference type="EMBL" id="JASCZI010093578">
    <property type="protein sequence ID" value="MED6153375.1"/>
    <property type="molecule type" value="Genomic_DNA"/>
</dbReference>
<dbReference type="Proteomes" id="UP001341840">
    <property type="component" value="Unassembled WGS sequence"/>
</dbReference>
<feature type="non-terminal residue" evidence="1">
    <location>
        <position position="1"/>
    </location>
</feature>
<sequence>GSCMDRRSSRIMGCIAEDEQKLFSDFDGHRLRLKDSGQGVCLAQLKVSSSFKTSVQRAQADDQKFQEMVKCIGNDNKKELRYD</sequence>
<protein>
    <submittedName>
        <fullName evidence="1">Uncharacterized protein</fullName>
    </submittedName>
</protein>
<proteinExistence type="predicted"/>
<evidence type="ECO:0000313" key="2">
    <source>
        <dbReference type="Proteomes" id="UP001341840"/>
    </source>
</evidence>
<evidence type="ECO:0000313" key="1">
    <source>
        <dbReference type="EMBL" id="MED6153375.1"/>
    </source>
</evidence>
<organism evidence="1 2">
    <name type="scientific">Stylosanthes scabra</name>
    <dbReference type="NCBI Taxonomy" id="79078"/>
    <lineage>
        <taxon>Eukaryota</taxon>
        <taxon>Viridiplantae</taxon>
        <taxon>Streptophyta</taxon>
        <taxon>Embryophyta</taxon>
        <taxon>Tracheophyta</taxon>
        <taxon>Spermatophyta</taxon>
        <taxon>Magnoliopsida</taxon>
        <taxon>eudicotyledons</taxon>
        <taxon>Gunneridae</taxon>
        <taxon>Pentapetalae</taxon>
        <taxon>rosids</taxon>
        <taxon>fabids</taxon>
        <taxon>Fabales</taxon>
        <taxon>Fabaceae</taxon>
        <taxon>Papilionoideae</taxon>
        <taxon>50 kb inversion clade</taxon>
        <taxon>dalbergioids sensu lato</taxon>
        <taxon>Dalbergieae</taxon>
        <taxon>Pterocarpus clade</taxon>
        <taxon>Stylosanthes</taxon>
    </lineage>
</organism>
<name>A0ABU6TWW6_9FABA</name>
<reference evidence="1 2" key="1">
    <citation type="journal article" date="2023" name="Plants (Basel)">
        <title>Bridging the Gap: Combining Genomics and Transcriptomics Approaches to Understand Stylosanthes scabra, an Orphan Legume from the Brazilian Caatinga.</title>
        <authorList>
            <person name="Ferreira-Neto J.R.C."/>
            <person name="da Silva M.D."/>
            <person name="Binneck E."/>
            <person name="de Melo N.F."/>
            <person name="da Silva R.H."/>
            <person name="de Melo A.L.T.M."/>
            <person name="Pandolfi V."/>
            <person name="Bustamante F.O."/>
            <person name="Brasileiro-Vidal A.C."/>
            <person name="Benko-Iseppon A.M."/>
        </authorList>
    </citation>
    <scope>NUCLEOTIDE SEQUENCE [LARGE SCALE GENOMIC DNA]</scope>
    <source>
        <tissue evidence="1">Leaves</tissue>
    </source>
</reference>